<dbReference type="RefSeq" id="WP_129405279.1">
    <property type="nucleotide sequence ID" value="NZ_SBKP01000025.1"/>
</dbReference>
<dbReference type="InterPro" id="IPR000209">
    <property type="entry name" value="Peptidase_S8/S53_dom"/>
</dbReference>
<dbReference type="Proteomes" id="UP000290958">
    <property type="component" value="Unassembled WGS sequence"/>
</dbReference>
<reference evidence="3" key="1">
    <citation type="submission" date="2019-01" db="EMBL/GenBank/DDBJ databases">
        <title>Cytophagaceae bacterium strain CAR-16.</title>
        <authorList>
            <person name="Chen W.-M."/>
        </authorList>
    </citation>
    <scope>NUCLEOTIDE SEQUENCE [LARGE SCALE GENOMIC DNA]</scope>
    <source>
        <strain evidence="3">CHR27</strain>
    </source>
</reference>
<dbReference type="GO" id="GO:0004252">
    <property type="term" value="F:serine-type endopeptidase activity"/>
    <property type="evidence" value="ECO:0007669"/>
    <property type="project" value="InterPro"/>
</dbReference>
<dbReference type="GO" id="GO:0006508">
    <property type="term" value="P:proteolysis"/>
    <property type="evidence" value="ECO:0007669"/>
    <property type="project" value="InterPro"/>
</dbReference>
<sequence length="833" mass="91137">MSEHNRPHIDITPLAQRRTFKSPGSNARQRALNRVRADHGLRLIAEIGNAFAEAEAGQRGLPEQPVDLEPAGGVFIEVELNRGTAATNLERQREGTRQAAEIVDENGVRRIALFVPDDMRDAFSQVFEDYTNGELSEKGSPPKKTRVEPIEHIRAARLQSFWRDAPEALPEDPQAQMWWALWCFNDRIDRVLGSAAVLGLHVGNPDTFLRFPETTVIPAYGRRASIEMLLFATAGISELRRASDSPLVFTRDLKDDVPAFIDNLAERVTWPGNDAPAVCLLDTGVNRAHPLIEPALSPEDLMAIDTAWGGDDHEHGAGHGTGMAGLALHGDFVGPLASDQPIELTHRLESVKILPPPGVPDNDPQSYGPITQTAILLAEINNPDRDRVFCMAVTNEGRSGSDATAWSAAIDQAAAGAESDDDENPSPRRLILLSAGNIPDNSIAAEIADADAFPAEDPSQAWNALTIGGYTDKTGIGEAGYDGWTTMAPVGAVSPYSRTSFLWDTSQSPFKPELVFEAGNRALSPCGAEAVAGLDSLSLLTASRLVAQKPLDAFWATSAATAQAARMAAQLTAAYPHYWPETIRALMVHSARWTGHMDQLVAQCATKREKADCLRRFGYGIPDLGRAMASAIDDLALVAQNTIRPFRMEGSSVRFNESHIYQLPWPQDVLEALDNTRVRLKVALSYFVEPNPSFATNLDPARYQSFGLRFDLKRSRETIGNFNRRNNAEGYDKDAPRAVNETNDGWLFGEKQISSGSLHVDIWEGPAVELAARNALYVHPISGWWRERKSLGRYGQEARYALVISLETPGVEVDLHTPISALVPVLVEVPIEI</sequence>
<dbReference type="InterPro" id="IPR034074">
    <property type="entry name" value="Y4bN_pept_dom"/>
</dbReference>
<dbReference type="Gene3D" id="3.40.50.200">
    <property type="entry name" value="Peptidase S8/S53 domain"/>
    <property type="match status" value="1"/>
</dbReference>
<dbReference type="OrthoDB" id="9768989at2"/>
<comment type="caution">
    <text evidence="2">The sequence shown here is derived from an EMBL/GenBank/DDBJ whole genome shotgun (WGS) entry which is preliminary data.</text>
</comment>
<dbReference type="EMBL" id="SBKP01000025">
    <property type="protein sequence ID" value="RXR24946.1"/>
    <property type="molecule type" value="Genomic_DNA"/>
</dbReference>
<proteinExistence type="predicted"/>
<evidence type="ECO:0000313" key="2">
    <source>
        <dbReference type="EMBL" id="RXR24946.1"/>
    </source>
</evidence>
<protein>
    <submittedName>
        <fullName evidence="2">S8 family peptidase</fullName>
    </submittedName>
</protein>
<dbReference type="Pfam" id="PF00082">
    <property type="entry name" value="Peptidase_S8"/>
    <property type="match status" value="1"/>
</dbReference>
<dbReference type="SUPFAM" id="SSF52743">
    <property type="entry name" value="Subtilisin-like"/>
    <property type="match status" value="1"/>
</dbReference>
<feature type="domain" description="Peptidase S8/S53" evidence="1">
    <location>
        <begin position="275"/>
        <end position="620"/>
    </location>
</feature>
<dbReference type="AlphaFoldDB" id="A0A4V1N348"/>
<organism evidence="2 3">
    <name type="scientific">Sphingobium fluviale</name>
    <dbReference type="NCBI Taxonomy" id="2506423"/>
    <lineage>
        <taxon>Bacteria</taxon>
        <taxon>Pseudomonadati</taxon>
        <taxon>Pseudomonadota</taxon>
        <taxon>Alphaproteobacteria</taxon>
        <taxon>Sphingomonadales</taxon>
        <taxon>Sphingomonadaceae</taxon>
        <taxon>Sphingobium</taxon>
    </lineage>
</organism>
<keyword evidence="3" id="KW-1185">Reference proteome</keyword>
<dbReference type="CDD" id="cd04847">
    <property type="entry name" value="Peptidases_S8_Subtilisin_like_2"/>
    <property type="match status" value="1"/>
</dbReference>
<evidence type="ECO:0000313" key="3">
    <source>
        <dbReference type="Proteomes" id="UP000290958"/>
    </source>
</evidence>
<gene>
    <name evidence="2" type="ORF">EQG66_14725</name>
</gene>
<dbReference type="InterPro" id="IPR036852">
    <property type="entry name" value="Peptidase_S8/S53_dom_sf"/>
</dbReference>
<name>A0A4V1N348_9SPHN</name>
<accession>A0A4V1N348</accession>
<evidence type="ECO:0000259" key="1">
    <source>
        <dbReference type="Pfam" id="PF00082"/>
    </source>
</evidence>